<evidence type="ECO:0008006" key="7">
    <source>
        <dbReference type="Google" id="ProtNLM"/>
    </source>
</evidence>
<organism evidence="5 6">
    <name type="scientific">Platanthera guangdongensis</name>
    <dbReference type="NCBI Taxonomy" id="2320717"/>
    <lineage>
        <taxon>Eukaryota</taxon>
        <taxon>Viridiplantae</taxon>
        <taxon>Streptophyta</taxon>
        <taxon>Embryophyta</taxon>
        <taxon>Tracheophyta</taxon>
        <taxon>Spermatophyta</taxon>
        <taxon>Magnoliopsida</taxon>
        <taxon>Liliopsida</taxon>
        <taxon>Asparagales</taxon>
        <taxon>Orchidaceae</taxon>
        <taxon>Orchidoideae</taxon>
        <taxon>Orchideae</taxon>
        <taxon>Orchidinae</taxon>
        <taxon>Platanthera</taxon>
    </lineage>
</organism>
<dbReference type="Proteomes" id="UP001412067">
    <property type="component" value="Unassembled WGS sequence"/>
</dbReference>
<evidence type="ECO:0000313" key="6">
    <source>
        <dbReference type="Proteomes" id="UP001412067"/>
    </source>
</evidence>
<name>A0ABR2MB24_9ASPA</name>
<accession>A0ABR2MB24</accession>
<comment type="similarity">
    <text evidence="1">Belongs to the eukaryotic ribosomal protein P1/P2 family.</text>
</comment>
<dbReference type="PANTHER" id="PTHR45696">
    <property type="entry name" value="60S ACIDIC RIBOSOMAL PROTEIN P1"/>
    <property type="match status" value="1"/>
</dbReference>
<dbReference type="CDD" id="cd05831">
    <property type="entry name" value="Ribosomal_P1"/>
    <property type="match status" value="1"/>
</dbReference>
<proteinExistence type="inferred from homology"/>
<dbReference type="EMBL" id="JBBWWR010000010">
    <property type="protein sequence ID" value="KAK8960894.1"/>
    <property type="molecule type" value="Genomic_DNA"/>
</dbReference>
<evidence type="ECO:0000256" key="2">
    <source>
        <dbReference type="ARBA" id="ARBA00011266"/>
    </source>
</evidence>
<dbReference type="Gene3D" id="1.10.10.1410">
    <property type="match status" value="1"/>
</dbReference>
<keyword evidence="4" id="KW-0687">Ribonucleoprotein</keyword>
<evidence type="ECO:0000256" key="1">
    <source>
        <dbReference type="ARBA" id="ARBA00005436"/>
    </source>
</evidence>
<evidence type="ECO:0000313" key="5">
    <source>
        <dbReference type="EMBL" id="KAK8960894.1"/>
    </source>
</evidence>
<evidence type="ECO:0000256" key="3">
    <source>
        <dbReference type="ARBA" id="ARBA00022980"/>
    </source>
</evidence>
<protein>
    <recommendedName>
        <fullName evidence="7">60S acidic ribosomal protein P1</fullName>
    </recommendedName>
</protein>
<sequence length="106" mass="10710">MSIGEQACSFSAWILYDDEIPITAVKISTLMKSAKISVESYWATLFAKLLEKSSIDVLILSVGSILSGGGPSVAVVAPAAGGGGSAVPEAAPAGVGVSIGERYGHK</sequence>
<evidence type="ECO:0000256" key="4">
    <source>
        <dbReference type="ARBA" id="ARBA00023274"/>
    </source>
</evidence>
<dbReference type="InterPro" id="IPR038716">
    <property type="entry name" value="P1/P2_N_sf"/>
</dbReference>
<keyword evidence="3" id="KW-0689">Ribosomal protein</keyword>
<dbReference type="PANTHER" id="PTHR45696:SF10">
    <property type="entry name" value="LARGE RIBOSOMAL SUBUNIT PROTEIN P1"/>
    <property type="match status" value="1"/>
</dbReference>
<gene>
    <name evidence="5" type="ORF">KSP40_PGU005358</name>
</gene>
<comment type="subunit">
    <text evidence="2">P1 and P2 exist as dimers at the large ribosomal subunit.</text>
</comment>
<comment type="caution">
    <text evidence="5">The sequence shown here is derived from an EMBL/GenBank/DDBJ whole genome shotgun (WGS) entry which is preliminary data.</text>
</comment>
<reference evidence="5 6" key="1">
    <citation type="journal article" date="2022" name="Nat. Plants">
        <title>Genomes of leafy and leafless Platanthera orchids illuminate the evolution of mycoheterotrophy.</title>
        <authorList>
            <person name="Li M.H."/>
            <person name="Liu K.W."/>
            <person name="Li Z."/>
            <person name="Lu H.C."/>
            <person name="Ye Q.L."/>
            <person name="Zhang D."/>
            <person name="Wang J.Y."/>
            <person name="Li Y.F."/>
            <person name="Zhong Z.M."/>
            <person name="Liu X."/>
            <person name="Yu X."/>
            <person name="Liu D.K."/>
            <person name="Tu X.D."/>
            <person name="Liu B."/>
            <person name="Hao Y."/>
            <person name="Liao X.Y."/>
            <person name="Jiang Y.T."/>
            <person name="Sun W.H."/>
            <person name="Chen J."/>
            <person name="Chen Y.Q."/>
            <person name="Ai Y."/>
            <person name="Zhai J.W."/>
            <person name="Wu S.S."/>
            <person name="Zhou Z."/>
            <person name="Hsiao Y.Y."/>
            <person name="Wu W.L."/>
            <person name="Chen Y.Y."/>
            <person name="Lin Y.F."/>
            <person name="Hsu J.L."/>
            <person name="Li C.Y."/>
            <person name="Wang Z.W."/>
            <person name="Zhao X."/>
            <person name="Zhong W.Y."/>
            <person name="Ma X.K."/>
            <person name="Ma L."/>
            <person name="Huang J."/>
            <person name="Chen G.Z."/>
            <person name="Huang M.Z."/>
            <person name="Huang L."/>
            <person name="Peng D.H."/>
            <person name="Luo Y.B."/>
            <person name="Zou S.Q."/>
            <person name="Chen S.P."/>
            <person name="Lan S."/>
            <person name="Tsai W.C."/>
            <person name="Van de Peer Y."/>
            <person name="Liu Z.J."/>
        </authorList>
    </citation>
    <scope>NUCLEOTIDE SEQUENCE [LARGE SCALE GENOMIC DNA]</scope>
    <source>
        <strain evidence="5">Lor288</strain>
    </source>
</reference>
<dbReference type="Pfam" id="PF00428">
    <property type="entry name" value="Ribosomal_60s"/>
    <property type="match status" value="1"/>
</dbReference>
<keyword evidence="6" id="KW-1185">Reference proteome</keyword>